<dbReference type="SMART" id="SM00387">
    <property type="entry name" value="HATPase_c"/>
    <property type="match status" value="1"/>
</dbReference>
<dbReference type="InterPro" id="IPR003660">
    <property type="entry name" value="HAMP_dom"/>
</dbReference>
<organism evidence="14 15">
    <name type="scientific">Loktanella salsilacus</name>
    <dbReference type="NCBI Taxonomy" id="195913"/>
    <lineage>
        <taxon>Bacteria</taxon>
        <taxon>Pseudomonadati</taxon>
        <taxon>Pseudomonadota</taxon>
        <taxon>Alphaproteobacteria</taxon>
        <taxon>Rhodobacterales</taxon>
        <taxon>Roseobacteraceae</taxon>
        <taxon>Loktanella</taxon>
    </lineage>
</organism>
<evidence type="ECO:0000256" key="2">
    <source>
        <dbReference type="ARBA" id="ARBA00004370"/>
    </source>
</evidence>
<reference evidence="15" key="1">
    <citation type="submission" date="2016-10" db="EMBL/GenBank/DDBJ databases">
        <authorList>
            <person name="Varghese N."/>
            <person name="Submissions S."/>
        </authorList>
    </citation>
    <scope>NUCLEOTIDE SEQUENCE [LARGE SCALE GENOMIC DNA]</scope>
    <source>
        <strain evidence="15">DSM 16199</strain>
    </source>
</reference>
<keyword evidence="7 14" id="KW-0418">Kinase</keyword>
<dbReference type="InterPro" id="IPR036097">
    <property type="entry name" value="HisK_dim/P_sf"/>
</dbReference>
<evidence type="ECO:0000313" key="15">
    <source>
        <dbReference type="Proteomes" id="UP000199550"/>
    </source>
</evidence>
<evidence type="ECO:0000259" key="13">
    <source>
        <dbReference type="PROSITE" id="PS50885"/>
    </source>
</evidence>
<dbReference type="GO" id="GO:0005886">
    <property type="term" value="C:plasma membrane"/>
    <property type="evidence" value="ECO:0007669"/>
    <property type="project" value="TreeGrafter"/>
</dbReference>
<sequence length="454" mass="48463">MKTFLHRLIALLRASPVRLALGLVAVFALISIASLTASYTASRKSLDATMRSDLQQDVAGFRAAPSATALAALVAAEARVSDPARIVLSYVSPRGRHYGNGVLAQDQDGYFLTTLDGEGTRIGGEYLALTTRLYGGQLSIARSRAEIDQLWTVFRNIVLLSLLPTLVIALGAGLVMARRSARQVNALGRTLDQLTSGDLAARVQPTAQWSDDFRRIGTRIDRMAAAQETSVDALRQVSSDVAHDLKTPIQRISVHLDDLSGLPLPDDAAALVDLAQAEVAGVVSVFHALLQIAQIEAGTPKSRFAPVDLTALVATFAELYDPAATEDGRDLILDVTAPQAMVLGDRDLLGQILANLIENALRHTPAGTPITIGLHRRGGDVILTVADKGPGIPQDERSRVLQRLYRLDRSRATPGSGLGLSLVEVIADLHDATLTLSDHAPGLMVSLRMAALKQ</sequence>
<evidence type="ECO:0000256" key="10">
    <source>
        <dbReference type="ARBA" id="ARBA00023136"/>
    </source>
</evidence>
<dbReference type="InterPro" id="IPR036890">
    <property type="entry name" value="HATPase_C_sf"/>
</dbReference>
<proteinExistence type="predicted"/>
<dbReference type="InterPro" id="IPR005467">
    <property type="entry name" value="His_kinase_dom"/>
</dbReference>
<dbReference type="GO" id="GO:0000155">
    <property type="term" value="F:phosphorelay sensor kinase activity"/>
    <property type="evidence" value="ECO:0007669"/>
    <property type="project" value="InterPro"/>
</dbReference>
<evidence type="ECO:0000313" key="14">
    <source>
        <dbReference type="EMBL" id="SFK74363.1"/>
    </source>
</evidence>
<keyword evidence="8 11" id="KW-1133">Transmembrane helix</keyword>
<feature type="transmembrane region" description="Helical" evidence="11">
    <location>
        <begin position="157"/>
        <end position="177"/>
    </location>
</feature>
<dbReference type="InterPro" id="IPR003594">
    <property type="entry name" value="HATPase_dom"/>
</dbReference>
<dbReference type="SUPFAM" id="SSF47384">
    <property type="entry name" value="Homodimeric domain of signal transducing histidine kinase"/>
    <property type="match status" value="1"/>
</dbReference>
<dbReference type="SMART" id="SM00388">
    <property type="entry name" value="HisKA"/>
    <property type="match status" value="1"/>
</dbReference>
<dbReference type="InterPro" id="IPR004358">
    <property type="entry name" value="Sig_transdc_His_kin-like_C"/>
</dbReference>
<dbReference type="PANTHER" id="PTHR45436:SF8">
    <property type="entry name" value="HISTIDINE KINASE"/>
    <property type="match status" value="1"/>
</dbReference>
<comment type="catalytic activity">
    <reaction evidence="1">
        <text>ATP + protein L-histidine = ADP + protein N-phospho-L-histidine.</text>
        <dbReference type="EC" id="2.7.13.3"/>
    </reaction>
</comment>
<dbReference type="Pfam" id="PF02518">
    <property type="entry name" value="HATPase_c"/>
    <property type="match status" value="1"/>
</dbReference>
<dbReference type="InterPro" id="IPR003661">
    <property type="entry name" value="HisK_dim/P_dom"/>
</dbReference>
<protein>
    <recommendedName>
        <fullName evidence="3">histidine kinase</fullName>
        <ecNumber evidence="3">2.7.13.3</ecNumber>
    </recommendedName>
</protein>
<comment type="subcellular location">
    <subcellularLocation>
        <location evidence="2">Membrane</location>
    </subcellularLocation>
</comment>
<dbReference type="PANTHER" id="PTHR45436">
    <property type="entry name" value="SENSOR HISTIDINE KINASE YKOH"/>
    <property type="match status" value="1"/>
</dbReference>
<dbReference type="Gene3D" id="6.10.340.10">
    <property type="match status" value="1"/>
</dbReference>
<accession>A0A1I4C0S0</accession>
<evidence type="ECO:0000256" key="9">
    <source>
        <dbReference type="ARBA" id="ARBA00023012"/>
    </source>
</evidence>
<dbReference type="PROSITE" id="PS50885">
    <property type="entry name" value="HAMP"/>
    <property type="match status" value="1"/>
</dbReference>
<dbReference type="OrthoDB" id="9815202at2"/>
<dbReference type="EMBL" id="FOTF01000001">
    <property type="protein sequence ID" value="SFK74363.1"/>
    <property type="molecule type" value="Genomic_DNA"/>
</dbReference>
<name>A0A1I4C0S0_9RHOB</name>
<dbReference type="SMART" id="SM00304">
    <property type="entry name" value="HAMP"/>
    <property type="match status" value="1"/>
</dbReference>
<keyword evidence="4" id="KW-0597">Phosphoprotein</keyword>
<evidence type="ECO:0000256" key="11">
    <source>
        <dbReference type="SAM" id="Phobius"/>
    </source>
</evidence>
<dbReference type="RefSeq" id="WP_090184499.1">
    <property type="nucleotide sequence ID" value="NZ_FOTF01000001.1"/>
</dbReference>
<keyword evidence="6 11" id="KW-0812">Transmembrane</keyword>
<dbReference type="CDD" id="cd00075">
    <property type="entry name" value="HATPase"/>
    <property type="match status" value="1"/>
</dbReference>
<dbReference type="EC" id="2.7.13.3" evidence="3"/>
<gene>
    <name evidence="14" type="ORF">SAMN04488004_101283</name>
</gene>
<dbReference type="CDD" id="cd00082">
    <property type="entry name" value="HisKA"/>
    <property type="match status" value="1"/>
</dbReference>
<keyword evidence="9" id="KW-0902">Two-component regulatory system</keyword>
<keyword evidence="5" id="KW-0808">Transferase</keyword>
<dbReference type="InterPro" id="IPR050428">
    <property type="entry name" value="TCS_sensor_his_kinase"/>
</dbReference>
<keyword evidence="15" id="KW-1185">Reference proteome</keyword>
<evidence type="ECO:0000256" key="7">
    <source>
        <dbReference type="ARBA" id="ARBA00022777"/>
    </source>
</evidence>
<feature type="domain" description="HAMP" evidence="13">
    <location>
        <begin position="178"/>
        <end position="232"/>
    </location>
</feature>
<evidence type="ECO:0000256" key="1">
    <source>
        <dbReference type="ARBA" id="ARBA00000085"/>
    </source>
</evidence>
<keyword evidence="10 11" id="KW-0472">Membrane</keyword>
<evidence type="ECO:0000256" key="5">
    <source>
        <dbReference type="ARBA" id="ARBA00022679"/>
    </source>
</evidence>
<dbReference type="Gene3D" id="3.30.565.10">
    <property type="entry name" value="Histidine kinase-like ATPase, C-terminal domain"/>
    <property type="match status" value="1"/>
</dbReference>
<evidence type="ECO:0000256" key="4">
    <source>
        <dbReference type="ARBA" id="ARBA00022553"/>
    </source>
</evidence>
<evidence type="ECO:0000259" key="12">
    <source>
        <dbReference type="PROSITE" id="PS50109"/>
    </source>
</evidence>
<dbReference type="AlphaFoldDB" id="A0A1I4C0S0"/>
<evidence type="ECO:0000256" key="3">
    <source>
        <dbReference type="ARBA" id="ARBA00012438"/>
    </source>
</evidence>
<evidence type="ECO:0000256" key="8">
    <source>
        <dbReference type="ARBA" id="ARBA00022989"/>
    </source>
</evidence>
<dbReference type="PRINTS" id="PR00344">
    <property type="entry name" value="BCTRLSENSOR"/>
</dbReference>
<dbReference type="STRING" id="195913.SAMN04488004_101283"/>
<dbReference type="PROSITE" id="PS50109">
    <property type="entry name" value="HIS_KIN"/>
    <property type="match status" value="1"/>
</dbReference>
<dbReference type="Proteomes" id="UP000199550">
    <property type="component" value="Unassembled WGS sequence"/>
</dbReference>
<feature type="domain" description="Histidine kinase" evidence="12">
    <location>
        <begin position="240"/>
        <end position="453"/>
    </location>
</feature>
<evidence type="ECO:0000256" key="6">
    <source>
        <dbReference type="ARBA" id="ARBA00022692"/>
    </source>
</evidence>
<dbReference type="SUPFAM" id="SSF55874">
    <property type="entry name" value="ATPase domain of HSP90 chaperone/DNA topoisomerase II/histidine kinase"/>
    <property type="match status" value="1"/>
</dbReference>